<dbReference type="AlphaFoldDB" id="A0A7C8ILT6"/>
<feature type="region of interest" description="Disordered" evidence="3">
    <location>
        <begin position="1"/>
        <end position="322"/>
    </location>
</feature>
<feature type="compositionally biased region" description="Polar residues" evidence="3">
    <location>
        <begin position="78"/>
        <end position="87"/>
    </location>
</feature>
<name>A0A7C8ILT6_9PLEO</name>
<dbReference type="SMART" id="SM00160">
    <property type="entry name" value="RanBD"/>
    <property type="match status" value="1"/>
</dbReference>
<dbReference type="PANTHER" id="PTHR23138:SF142">
    <property type="entry name" value="RAN-BINDING PROTEIN 3B-RELATED"/>
    <property type="match status" value="1"/>
</dbReference>
<dbReference type="InterPro" id="IPR045255">
    <property type="entry name" value="RanBP1-like"/>
</dbReference>
<feature type="region of interest" description="Disordered" evidence="3">
    <location>
        <begin position="401"/>
        <end position="463"/>
    </location>
</feature>
<feature type="compositionally biased region" description="Basic and acidic residues" evidence="3">
    <location>
        <begin position="88"/>
        <end position="97"/>
    </location>
</feature>
<dbReference type="PANTHER" id="PTHR23138">
    <property type="entry name" value="RAN BINDING PROTEIN"/>
    <property type="match status" value="1"/>
</dbReference>
<feature type="compositionally biased region" description="Polar residues" evidence="3">
    <location>
        <begin position="181"/>
        <end position="203"/>
    </location>
</feature>
<feature type="compositionally biased region" description="Basic and acidic residues" evidence="3">
    <location>
        <begin position="273"/>
        <end position="294"/>
    </location>
</feature>
<dbReference type="Pfam" id="PF00638">
    <property type="entry name" value="Ran_BP1"/>
    <property type="match status" value="1"/>
</dbReference>
<comment type="caution">
    <text evidence="5">The sequence shown here is derived from an EMBL/GenBank/DDBJ whole genome shotgun (WGS) entry which is preliminary data.</text>
</comment>
<keyword evidence="2" id="KW-0539">Nucleus</keyword>
<feature type="compositionally biased region" description="Polar residues" evidence="3">
    <location>
        <begin position="140"/>
        <end position="150"/>
    </location>
</feature>
<feature type="compositionally biased region" description="Acidic residues" evidence="3">
    <location>
        <begin position="422"/>
        <end position="440"/>
    </location>
</feature>
<evidence type="ECO:0000259" key="4">
    <source>
        <dbReference type="PROSITE" id="PS50196"/>
    </source>
</evidence>
<dbReference type="Gene3D" id="2.30.29.30">
    <property type="entry name" value="Pleckstrin-homology domain (PH domain)/Phosphotyrosine-binding domain (PTB)"/>
    <property type="match status" value="1"/>
</dbReference>
<keyword evidence="6" id="KW-1185">Reference proteome</keyword>
<dbReference type="EMBL" id="JAADJZ010000002">
    <property type="protein sequence ID" value="KAF2877450.1"/>
    <property type="molecule type" value="Genomic_DNA"/>
</dbReference>
<feature type="domain" description="RanBD1" evidence="4">
    <location>
        <begin position="446"/>
        <end position="530"/>
    </location>
</feature>
<feature type="compositionally biased region" description="Low complexity" evidence="3">
    <location>
        <begin position="295"/>
        <end position="317"/>
    </location>
</feature>
<feature type="compositionally biased region" description="Polar residues" evidence="3">
    <location>
        <begin position="342"/>
        <end position="359"/>
    </location>
</feature>
<dbReference type="PROSITE" id="PS50196">
    <property type="entry name" value="RANBD1"/>
    <property type="match status" value="1"/>
</dbReference>
<evidence type="ECO:0000256" key="3">
    <source>
        <dbReference type="SAM" id="MobiDB-lite"/>
    </source>
</evidence>
<dbReference type="OrthoDB" id="185618at2759"/>
<organism evidence="5 6">
    <name type="scientific">Massariosphaeria phaeospora</name>
    <dbReference type="NCBI Taxonomy" id="100035"/>
    <lineage>
        <taxon>Eukaryota</taxon>
        <taxon>Fungi</taxon>
        <taxon>Dikarya</taxon>
        <taxon>Ascomycota</taxon>
        <taxon>Pezizomycotina</taxon>
        <taxon>Dothideomycetes</taxon>
        <taxon>Pleosporomycetidae</taxon>
        <taxon>Pleosporales</taxon>
        <taxon>Pleosporales incertae sedis</taxon>
        <taxon>Massariosphaeria</taxon>
    </lineage>
</organism>
<dbReference type="GO" id="GO:0005634">
    <property type="term" value="C:nucleus"/>
    <property type="evidence" value="ECO:0007669"/>
    <property type="project" value="UniProtKB-SubCell"/>
</dbReference>
<dbReference type="Proteomes" id="UP000481861">
    <property type="component" value="Unassembled WGS sequence"/>
</dbReference>
<feature type="region of interest" description="Disordered" evidence="3">
    <location>
        <begin position="342"/>
        <end position="373"/>
    </location>
</feature>
<evidence type="ECO:0000313" key="5">
    <source>
        <dbReference type="EMBL" id="KAF2877450.1"/>
    </source>
</evidence>
<dbReference type="InterPro" id="IPR011993">
    <property type="entry name" value="PH-like_dom_sf"/>
</dbReference>
<comment type="subcellular location">
    <subcellularLocation>
        <location evidence="1">Nucleus</location>
    </subcellularLocation>
</comment>
<evidence type="ECO:0000256" key="1">
    <source>
        <dbReference type="ARBA" id="ARBA00004123"/>
    </source>
</evidence>
<sequence length="581" mass="61519">MARSPERREPTTASSVDEQQAAPGHAAPSPSPARSDRSSDSEGKPVRDKLKETRIDAKASDRVPSSDLAMSDAPNGTVPDTSQPAEHSTSESDSDRGRLRRKRSREDFEDDQDQSQPKKKEQHARKKSRDITSPKPFEIQNMTSLPSTSVPRIEEKDGDESMVPTEDSVQQHTSVDKEQTSPEATEQDTQPVTSPKNKRTLSQVEGGLKGPNAEVSAPALKTQMERDPKRQREKSEPQLAAEVTENQAKVPTNSGFSNTSSASPFGTFSPKPQEPKASEKSAEEVLKSTDDKFKSSGFSTFSSSAASPFGGVASSGSKSPFGAAAGTTKVTSFAAAAATSNSIGSGFGTLSNSSGSSAFGRTAAPVGGGSVFGNSTLGSSTFGGFSGAKSTSSFASPGITAITGLSQKPSKPFGAPAAKEKDEDEDASDDEGGSENEDTDQNAPSETDKAIQLPGPIETGEEGEDTFWTGRAKLYTMMGEGSSKAWQERGAGIFKLNITLEAPRKARFVLRADGTHRLLLNAALTKQLTFGGDSQGAEPKDGRLVFNSATASGELELHLLKMRTEKASELWNEVQTLKQLL</sequence>
<dbReference type="InterPro" id="IPR000156">
    <property type="entry name" value="Ran_bind_dom"/>
</dbReference>
<feature type="compositionally biased region" description="Basic and acidic residues" evidence="3">
    <location>
        <begin position="1"/>
        <end position="10"/>
    </location>
</feature>
<gene>
    <name evidence="5" type="ORF">BDV95DRAFT_625334</name>
</gene>
<protein>
    <recommendedName>
        <fullName evidence="4">RanBD1 domain-containing protein</fullName>
    </recommendedName>
</protein>
<proteinExistence type="predicted"/>
<accession>A0A7C8ILT6</accession>
<reference evidence="5 6" key="1">
    <citation type="submission" date="2020-01" db="EMBL/GenBank/DDBJ databases">
        <authorList>
            <consortium name="DOE Joint Genome Institute"/>
            <person name="Haridas S."/>
            <person name="Albert R."/>
            <person name="Binder M."/>
            <person name="Bloem J."/>
            <person name="Labutti K."/>
            <person name="Salamov A."/>
            <person name="Andreopoulos B."/>
            <person name="Baker S.E."/>
            <person name="Barry K."/>
            <person name="Bills G."/>
            <person name="Bluhm B.H."/>
            <person name="Cannon C."/>
            <person name="Castanera R."/>
            <person name="Culley D.E."/>
            <person name="Daum C."/>
            <person name="Ezra D."/>
            <person name="Gonzalez J.B."/>
            <person name="Henrissat B."/>
            <person name="Kuo A."/>
            <person name="Liang C."/>
            <person name="Lipzen A."/>
            <person name="Lutzoni F."/>
            <person name="Magnuson J."/>
            <person name="Mondo S."/>
            <person name="Nolan M."/>
            <person name="Ohm R."/>
            <person name="Pangilinan J."/>
            <person name="Park H.-J.H."/>
            <person name="Ramirez L."/>
            <person name="Alfaro M."/>
            <person name="Sun H."/>
            <person name="Tritt A."/>
            <person name="Yoshinaga Y."/>
            <person name="Zwiers L.-H.L."/>
            <person name="Turgeon B.G."/>
            <person name="Goodwin S.B."/>
            <person name="Spatafora J.W."/>
            <person name="Crous P.W."/>
            <person name="Grigoriev I.V."/>
        </authorList>
    </citation>
    <scope>NUCLEOTIDE SEQUENCE [LARGE SCALE GENOMIC DNA]</scope>
    <source>
        <strain evidence="5 6">CBS 611.86</strain>
    </source>
</reference>
<feature type="compositionally biased region" description="Polar residues" evidence="3">
    <location>
        <begin position="244"/>
        <end position="266"/>
    </location>
</feature>
<evidence type="ECO:0000256" key="2">
    <source>
        <dbReference type="ARBA" id="ARBA00023242"/>
    </source>
</evidence>
<evidence type="ECO:0000313" key="6">
    <source>
        <dbReference type="Proteomes" id="UP000481861"/>
    </source>
</evidence>
<feature type="compositionally biased region" description="Basic and acidic residues" evidence="3">
    <location>
        <begin position="34"/>
        <end position="61"/>
    </location>
</feature>
<feature type="compositionally biased region" description="Basic and acidic residues" evidence="3">
    <location>
        <begin position="223"/>
        <end position="236"/>
    </location>
</feature>
<dbReference type="SUPFAM" id="SSF50729">
    <property type="entry name" value="PH domain-like"/>
    <property type="match status" value="1"/>
</dbReference>